<accession>A0A0D2X078</accession>
<keyword evidence="4" id="KW-1185">Reference proteome</keyword>
<feature type="region of interest" description="Disordered" evidence="1">
    <location>
        <begin position="1"/>
        <end position="63"/>
    </location>
</feature>
<reference evidence="4" key="1">
    <citation type="submission" date="2011-02" db="EMBL/GenBank/DDBJ databases">
        <title>The Genome Sequence of Capsaspora owczarzaki ATCC 30864.</title>
        <authorList>
            <person name="Russ C."/>
            <person name="Cuomo C."/>
            <person name="Burger G."/>
            <person name="Gray M.W."/>
            <person name="Holland P.W.H."/>
            <person name="King N."/>
            <person name="Lang F.B.F."/>
            <person name="Roger A.J."/>
            <person name="Ruiz-Trillo I."/>
            <person name="Young S.K."/>
            <person name="Zeng Q."/>
            <person name="Gargeya S."/>
            <person name="Alvarado L."/>
            <person name="Berlin A."/>
            <person name="Chapman S.B."/>
            <person name="Chen Z."/>
            <person name="Freedman E."/>
            <person name="Gellesch M."/>
            <person name="Goldberg J."/>
            <person name="Griggs A."/>
            <person name="Gujja S."/>
            <person name="Heilman E."/>
            <person name="Heiman D."/>
            <person name="Howarth C."/>
            <person name="Mehta T."/>
            <person name="Neiman D."/>
            <person name="Pearson M."/>
            <person name="Roberts A."/>
            <person name="Saif S."/>
            <person name="Shea T."/>
            <person name="Shenoy N."/>
            <person name="Sisk P."/>
            <person name="Stolte C."/>
            <person name="Sykes S."/>
            <person name="White J."/>
            <person name="Yandava C."/>
            <person name="Haas B."/>
            <person name="Nusbaum C."/>
            <person name="Birren B."/>
        </authorList>
    </citation>
    <scope>NUCLEOTIDE SEQUENCE</scope>
    <source>
        <strain evidence="4">ATCC 30864</strain>
    </source>
</reference>
<keyword evidence="2" id="KW-1133">Transmembrane helix</keyword>
<organism evidence="3 4">
    <name type="scientific">Capsaspora owczarzaki (strain ATCC 30864)</name>
    <dbReference type="NCBI Taxonomy" id="595528"/>
    <lineage>
        <taxon>Eukaryota</taxon>
        <taxon>Filasterea</taxon>
        <taxon>Capsaspora</taxon>
    </lineage>
</organism>
<dbReference type="Proteomes" id="UP000008743">
    <property type="component" value="Unassembled WGS sequence"/>
</dbReference>
<evidence type="ECO:0000256" key="2">
    <source>
        <dbReference type="SAM" id="Phobius"/>
    </source>
</evidence>
<evidence type="ECO:0000313" key="3">
    <source>
        <dbReference type="EMBL" id="KJE88584.1"/>
    </source>
</evidence>
<proteinExistence type="predicted"/>
<keyword evidence="2" id="KW-0812">Transmembrane</keyword>
<evidence type="ECO:0000256" key="1">
    <source>
        <dbReference type="SAM" id="MobiDB-lite"/>
    </source>
</evidence>
<dbReference type="InParanoid" id="A0A0D2X078"/>
<feature type="transmembrane region" description="Helical" evidence="2">
    <location>
        <begin position="86"/>
        <end position="103"/>
    </location>
</feature>
<keyword evidence="2" id="KW-0472">Membrane</keyword>
<dbReference type="AlphaFoldDB" id="A0A0D2X078"/>
<gene>
    <name evidence="3" type="ORF">CAOG_000219</name>
</gene>
<feature type="compositionally biased region" description="Polar residues" evidence="1">
    <location>
        <begin position="1"/>
        <end position="22"/>
    </location>
</feature>
<sequence length="592" mass="62594">MPPSSSTKAKSANAVSGNDTGKASSSSSNSSNSSNHASSSNAASAHNSRKSGGLNAGSGAPPRASVIHPARGGLAHELFRLLDRGILGLVLLLLFCLSFELLLPNSLPAQMLLNPPTPLSDSCTGKLDQYNALGSLCGFHNPVDLEAIRLANNKTLLLAIRHEHPYFDGRTSTDAEEYGLQAYVDGYSQLLWPTPSSQTQLSDFLLGVPGCASPPVGAEFRPLSLGVQVLPATSFARRHGPFIAEQHRGSVTTVVVVNQATARSAIEVFELIGGWDGSADNVGQSDALGGAHQAPLSASVEESSLRWMGCVPVYRQMNAGDVDILDAVTAGRRNSGGPAVVVSGNDQGPPSTMATLMGRITGAWLGLSSGHLRIWSAPAPFAASDNVTTADDIQPLHASRSAFDAAVAQARWRHVYLGEPVPRVPAGIMVAAGRLVFGNYHQLCRVDLPQIMPNSLLQQADWPPTEPVHTSDLKCVAVSEQSAVEVQLISHFGGSAVLVVSRSNTLASTLKAALCALGRDPCDMPWQLHVVHLPTMQSFPLLKFDGTSLGYATSVSYSDGFMYFGTQYGERVGVVRLSPSHDKLLRKLARTD</sequence>
<dbReference type="EMBL" id="KE346360">
    <property type="protein sequence ID" value="KJE88584.1"/>
    <property type="molecule type" value="Genomic_DNA"/>
</dbReference>
<evidence type="ECO:0000313" key="4">
    <source>
        <dbReference type="Proteomes" id="UP000008743"/>
    </source>
</evidence>
<dbReference type="RefSeq" id="XP_004365090.1">
    <property type="nucleotide sequence ID" value="XM_004365033.2"/>
</dbReference>
<protein>
    <submittedName>
        <fullName evidence="3">Uncharacterized protein</fullName>
    </submittedName>
</protein>
<feature type="compositionally biased region" description="Low complexity" evidence="1">
    <location>
        <begin position="23"/>
        <end position="46"/>
    </location>
</feature>
<name>A0A0D2X078_CAPO3</name>